<keyword evidence="3" id="KW-1185">Reference proteome</keyword>
<dbReference type="EMBL" id="CP001802">
    <property type="protein sequence ID" value="ACY19680.1"/>
    <property type="molecule type" value="Genomic_DNA"/>
</dbReference>
<evidence type="ECO:0000313" key="2">
    <source>
        <dbReference type="EMBL" id="ACY19680.1"/>
    </source>
</evidence>
<dbReference type="HOGENOM" id="CLU_1728786_0_0_11"/>
<dbReference type="STRING" id="526226.Gbro_0344"/>
<reference evidence="2 3" key="2">
    <citation type="journal article" date="2010" name="Stand. Genomic Sci.">
        <title>Complete genome sequence of Gordonia bronchialis type strain (3410).</title>
        <authorList>
            <person name="Ivanova N."/>
            <person name="Sikorski J."/>
            <person name="Jando M."/>
            <person name="Lapidus A."/>
            <person name="Nolan M."/>
            <person name="Lucas S."/>
            <person name="Del Rio T.G."/>
            <person name="Tice H."/>
            <person name="Copeland A."/>
            <person name="Cheng J.F."/>
            <person name="Chen F."/>
            <person name="Bruce D."/>
            <person name="Goodwin L."/>
            <person name="Pitluck S."/>
            <person name="Mavromatis K."/>
            <person name="Ovchinnikova G."/>
            <person name="Pati A."/>
            <person name="Chen A."/>
            <person name="Palaniappan K."/>
            <person name="Land M."/>
            <person name="Hauser L."/>
            <person name="Chang Y.J."/>
            <person name="Jeffries C.D."/>
            <person name="Chain P."/>
            <person name="Saunders E."/>
            <person name="Han C."/>
            <person name="Detter J.C."/>
            <person name="Brettin T."/>
            <person name="Rohde M."/>
            <person name="Goker M."/>
            <person name="Bristow J."/>
            <person name="Eisen J.A."/>
            <person name="Markowitz V."/>
            <person name="Hugenholtz P."/>
            <person name="Klenk H.P."/>
            <person name="Kyrpides N.C."/>
        </authorList>
    </citation>
    <scope>NUCLEOTIDE SEQUENCE [LARGE SCALE GENOMIC DNA]</scope>
    <source>
        <strain evidence="3">ATCC 25592 / DSM 43247 / BCRC 13721 / JCM 3198 / KCTC 3076 / NBRC 16047 / NCTC 10667</strain>
    </source>
</reference>
<dbReference type="Proteomes" id="UP000001219">
    <property type="component" value="Chromosome"/>
</dbReference>
<dbReference type="AlphaFoldDB" id="D0LCF6"/>
<dbReference type="RefSeq" id="WP_012832271.1">
    <property type="nucleotide sequence ID" value="NC_013441.1"/>
</dbReference>
<gene>
    <name evidence="2" type="ordered locus">Gbro_0344</name>
</gene>
<keyword evidence="1" id="KW-0732">Signal</keyword>
<accession>D0LCF6</accession>
<dbReference type="OrthoDB" id="5149662at2"/>
<reference evidence="3" key="1">
    <citation type="submission" date="2009-10" db="EMBL/GenBank/DDBJ databases">
        <title>The complete chromosome of Gordonia bronchialis DSM 43247.</title>
        <authorList>
            <consortium name="US DOE Joint Genome Institute (JGI-PGF)"/>
            <person name="Lucas S."/>
            <person name="Copeland A."/>
            <person name="Lapidus A."/>
            <person name="Glavina del Rio T."/>
            <person name="Dalin E."/>
            <person name="Tice H."/>
            <person name="Bruce D."/>
            <person name="Goodwin L."/>
            <person name="Pitluck S."/>
            <person name="Kyrpides N."/>
            <person name="Mavromatis K."/>
            <person name="Ivanova N."/>
            <person name="Ovchinnikova G."/>
            <person name="Saunders E."/>
            <person name="Brettin T."/>
            <person name="Detter J.C."/>
            <person name="Han C."/>
            <person name="Larimer F."/>
            <person name="Land M."/>
            <person name="Hauser L."/>
            <person name="Markowitz V."/>
            <person name="Cheng J.-F."/>
            <person name="Hugenholtz P."/>
            <person name="Woyke T."/>
            <person name="Wu D."/>
            <person name="Jando M."/>
            <person name="Schneider S."/>
            <person name="Goeker M."/>
            <person name="Klenk H.-P."/>
            <person name="Eisen J.A."/>
        </authorList>
    </citation>
    <scope>NUCLEOTIDE SEQUENCE [LARGE SCALE GENOMIC DNA]</scope>
    <source>
        <strain evidence="3">ATCC 25592 / DSM 43247 / BCRC 13721 / JCM 3198 / KCTC 3076 / NBRC 16047 / NCTC 10667</strain>
    </source>
</reference>
<organism evidence="2 3">
    <name type="scientific">Gordonia bronchialis (strain ATCC 25592 / DSM 43247 / BCRC 13721 / JCM 3198 / KCTC 3076 / NBRC 16047 / NCTC 10667)</name>
    <name type="common">Rhodococcus bronchialis</name>
    <dbReference type="NCBI Taxonomy" id="526226"/>
    <lineage>
        <taxon>Bacteria</taxon>
        <taxon>Bacillati</taxon>
        <taxon>Actinomycetota</taxon>
        <taxon>Actinomycetes</taxon>
        <taxon>Mycobacteriales</taxon>
        <taxon>Gordoniaceae</taxon>
        <taxon>Gordonia</taxon>
    </lineage>
</organism>
<feature type="chain" id="PRO_5003009951" description="Secreted protein" evidence="1">
    <location>
        <begin position="33"/>
        <end position="137"/>
    </location>
</feature>
<evidence type="ECO:0000256" key="1">
    <source>
        <dbReference type="SAM" id="SignalP"/>
    </source>
</evidence>
<feature type="signal peptide" evidence="1">
    <location>
        <begin position="1"/>
        <end position="32"/>
    </location>
</feature>
<protein>
    <recommendedName>
        <fullName evidence="4">Secreted protein</fullName>
    </recommendedName>
</protein>
<sequence>MHSHARHSVRFWLIAFALAAATIVPVTGTAQAAPAPTVIRDCTGKPLIKPRTIDSIFCADLGIIVTNISWSRWTPRLAEGSGVEHRRTCVPNCAEGPVQVQPISLRLFDVKRGDFRRITLIDEYGKTETHQLTGLHR</sequence>
<dbReference type="eggNOG" id="ENOG5030JD6">
    <property type="taxonomic scope" value="Bacteria"/>
</dbReference>
<proteinExistence type="predicted"/>
<name>D0LCF6_GORB4</name>
<dbReference type="KEGG" id="gbr:Gbro_0344"/>
<evidence type="ECO:0008006" key="4">
    <source>
        <dbReference type="Google" id="ProtNLM"/>
    </source>
</evidence>
<evidence type="ECO:0000313" key="3">
    <source>
        <dbReference type="Proteomes" id="UP000001219"/>
    </source>
</evidence>